<proteinExistence type="inferred from homology"/>
<feature type="transmembrane region" description="Helical" evidence="9">
    <location>
        <begin position="234"/>
        <end position="254"/>
    </location>
</feature>
<name>A0A7S2SQY8_9STRA</name>
<dbReference type="InterPro" id="IPR004667">
    <property type="entry name" value="ADP_ATP_car_bac_type"/>
</dbReference>
<keyword evidence="7 9" id="KW-1133">Transmembrane helix</keyword>
<feature type="transmembrane region" description="Helical" evidence="9">
    <location>
        <begin position="373"/>
        <end position="400"/>
    </location>
</feature>
<comment type="similarity">
    <text evidence="2 9">Belongs to the ADP/ATP translocase tlc family.</text>
</comment>
<dbReference type="AlphaFoldDB" id="A0A7S2SQY8"/>
<feature type="transmembrane region" description="Helical" evidence="9">
    <location>
        <begin position="340"/>
        <end position="361"/>
    </location>
</feature>
<evidence type="ECO:0000256" key="9">
    <source>
        <dbReference type="RuleBase" id="RU363121"/>
    </source>
</evidence>
<comment type="subcellular location">
    <subcellularLocation>
        <location evidence="1 9">Membrane</location>
        <topology evidence="1 9">Multi-pass membrane protein</topology>
    </subcellularLocation>
</comment>
<feature type="transmembrane region" description="Helical" evidence="9">
    <location>
        <begin position="205"/>
        <end position="228"/>
    </location>
</feature>
<feature type="transmembrane region" description="Helical" evidence="9">
    <location>
        <begin position="133"/>
        <end position="152"/>
    </location>
</feature>
<evidence type="ECO:0000256" key="5">
    <source>
        <dbReference type="ARBA" id="ARBA00022741"/>
    </source>
</evidence>
<feature type="region of interest" description="Disordered" evidence="10">
    <location>
        <begin position="1"/>
        <end position="22"/>
    </location>
</feature>
<keyword evidence="5 9" id="KW-0547">Nucleotide-binding</keyword>
<dbReference type="GO" id="GO:0005471">
    <property type="term" value="F:ATP:ADP antiporter activity"/>
    <property type="evidence" value="ECO:0007669"/>
    <property type="project" value="InterPro"/>
</dbReference>
<feature type="transmembrane region" description="Helical" evidence="9">
    <location>
        <begin position="69"/>
        <end position="86"/>
    </location>
</feature>
<feature type="compositionally biased region" description="Basic and acidic residues" evidence="10">
    <location>
        <begin position="532"/>
        <end position="541"/>
    </location>
</feature>
<evidence type="ECO:0000256" key="1">
    <source>
        <dbReference type="ARBA" id="ARBA00004141"/>
    </source>
</evidence>
<dbReference type="Pfam" id="PF03219">
    <property type="entry name" value="TLC"/>
    <property type="match status" value="1"/>
</dbReference>
<dbReference type="PANTHER" id="PTHR31187:SF1">
    <property type="entry name" value="ADP,ATP CARRIER PROTEIN 1"/>
    <property type="match status" value="1"/>
</dbReference>
<feature type="region of interest" description="Disordered" evidence="10">
    <location>
        <begin position="511"/>
        <end position="541"/>
    </location>
</feature>
<dbReference type="PANTHER" id="PTHR31187">
    <property type="match status" value="1"/>
</dbReference>
<evidence type="ECO:0000256" key="6">
    <source>
        <dbReference type="ARBA" id="ARBA00022840"/>
    </source>
</evidence>
<evidence type="ECO:0000256" key="3">
    <source>
        <dbReference type="ARBA" id="ARBA00022448"/>
    </source>
</evidence>
<reference evidence="11" key="1">
    <citation type="submission" date="2021-01" db="EMBL/GenBank/DDBJ databases">
        <authorList>
            <person name="Corre E."/>
            <person name="Pelletier E."/>
            <person name="Niang G."/>
            <person name="Scheremetjew M."/>
            <person name="Finn R."/>
            <person name="Kale V."/>
            <person name="Holt S."/>
            <person name="Cochrane G."/>
            <person name="Meng A."/>
            <person name="Brown T."/>
            <person name="Cohen L."/>
        </authorList>
    </citation>
    <scope>NUCLEOTIDE SEQUENCE</scope>
    <source>
        <strain evidence="11">CCMP1243</strain>
    </source>
</reference>
<keyword evidence="4 9" id="KW-0812">Transmembrane</keyword>
<keyword evidence="3 9" id="KW-0813">Transport</keyword>
<dbReference type="EMBL" id="HBHJ01027602">
    <property type="protein sequence ID" value="CAD9707282.1"/>
    <property type="molecule type" value="Transcribed_RNA"/>
</dbReference>
<evidence type="ECO:0000256" key="8">
    <source>
        <dbReference type="ARBA" id="ARBA00023136"/>
    </source>
</evidence>
<gene>
    <name evidence="11" type="ORF">RMAR1173_LOCUS18273</name>
</gene>
<feature type="transmembrane region" description="Helical" evidence="9">
    <location>
        <begin position="172"/>
        <end position="193"/>
    </location>
</feature>
<dbReference type="SUPFAM" id="SSF103473">
    <property type="entry name" value="MFS general substrate transporter"/>
    <property type="match status" value="1"/>
</dbReference>
<feature type="transmembrane region" description="Helical" evidence="9">
    <location>
        <begin position="454"/>
        <end position="475"/>
    </location>
</feature>
<evidence type="ECO:0000256" key="4">
    <source>
        <dbReference type="ARBA" id="ARBA00022692"/>
    </source>
</evidence>
<evidence type="ECO:0000313" key="11">
    <source>
        <dbReference type="EMBL" id="CAD9707282.1"/>
    </source>
</evidence>
<feature type="transmembrane region" description="Helical" evidence="9">
    <location>
        <begin position="287"/>
        <end position="307"/>
    </location>
</feature>
<dbReference type="InterPro" id="IPR036259">
    <property type="entry name" value="MFS_trans_sf"/>
</dbReference>
<evidence type="ECO:0000256" key="2">
    <source>
        <dbReference type="ARBA" id="ARBA00007127"/>
    </source>
</evidence>
<organism evidence="11">
    <name type="scientific">Rhizochromulina marina</name>
    <dbReference type="NCBI Taxonomy" id="1034831"/>
    <lineage>
        <taxon>Eukaryota</taxon>
        <taxon>Sar</taxon>
        <taxon>Stramenopiles</taxon>
        <taxon>Ochrophyta</taxon>
        <taxon>Dictyochophyceae</taxon>
        <taxon>Rhizochromulinales</taxon>
        <taxon>Rhizochromulina</taxon>
    </lineage>
</organism>
<evidence type="ECO:0000256" key="10">
    <source>
        <dbReference type="SAM" id="MobiDB-lite"/>
    </source>
</evidence>
<sequence>MTTPTGASPPPTALKASAERDEKGQEILKEENWQRMGMVEEEEEEDDNLFEQTFTRLYGKMSWNDKLRLLWLSGTLFFIIGGYWLLRSLKDPIISTIDGVDAIPKAKMLSVVVVTFGVAIYNKLYDMYEPHQLFYIIGGFYTGLFAVIGASLMHPTLGIYNTEADPTRILGWISYCAIESFGSIGVANFWAFANSVYDLESAKKSYGLLVACAQLGSVSGPTLVTQAALLGIPFLYMCGAGCMALMVAMVFFYVRRFGTDSGAGGSGKGGKKKKADMLEGLRLFWKYPYVQGITAVSCIFMVEVTILDYAMKVLAKAKFEAMHPDDPVAATQAFAQFMGFFGQATNALSFCLSLLGTSFVIRRLGLQKTILLFPVLLLGAGILVYFMPSLGLVFAMMLVLKALSYALNNPCKELLYQPTSQAVKFKAKSWIDIFGQRGAKAGGSVITAFFADNAAALLSYGMVFSMGLSVFLLYVSRWMGITFDEYVNTGYVVGGDFDELPVLAKDQARQEDTSCGIAEEGQEDGEAGKGNGTDEGKSISV</sequence>
<accession>A0A7S2SQY8</accession>
<dbReference type="GO" id="GO:0005524">
    <property type="term" value="F:ATP binding"/>
    <property type="evidence" value="ECO:0007669"/>
    <property type="project" value="UniProtKB-KW"/>
</dbReference>
<keyword evidence="6 9" id="KW-0067">ATP-binding</keyword>
<protein>
    <recommendedName>
        <fullName evidence="9">ADP,ATP carrier protein</fullName>
    </recommendedName>
</protein>
<evidence type="ECO:0000256" key="7">
    <source>
        <dbReference type="ARBA" id="ARBA00022989"/>
    </source>
</evidence>
<dbReference type="GO" id="GO:0016020">
    <property type="term" value="C:membrane"/>
    <property type="evidence" value="ECO:0007669"/>
    <property type="project" value="UniProtKB-SubCell"/>
</dbReference>
<keyword evidence="8 9" id="KW-0472">Membrane</keyword>